<comment type="caution">
    <text evidence="5">The sequence shown here is derived from an EMBL/GenBank/DDBJ whole genome shotgun (WGS) entry which is preliminary data.</text>
</comment>
<evidence type="ECO:0000259" key="4">
    <source>
        <dbReference type="Pfam" id="PF00561"/>
    </source>
</evidence>
<dbReference type="EMBL" id="SOCE01000001">
    <property type="protein sequence ID" value="TDU87725.1"/>
    <property type="molecule type" value="Genomic_DNA"/>
</dbReference>
<dbReference type="SUPFAM" id="SSF53474">
    <property type="entry name" value="alpha/beta-Hydrolases"/>
    <property type="match status" value="1"/>
</dbReference>
<accession>A0A4R7T7I8</accession>
<dbReference type="RefSeq" id="WP_133977454.1">
    <property type="nucleotide sequence ID" value="NZ_SOCE01000001.1"/>
</dbReference>
<feature type="transmembrane region" description="Helical" evidence="3">
    <location>
        <begin position="39"/>
        <end position="59"/>
    </location>
</feature>
<dbReference type="GO" id="GO:0004177">
    <property type="term" value="F:aminopeptidase activity"/>
    <property type="evidence" value="ECO:0007669"/>
    <property type="project" value="UniProtKB-EC"/>
</dbReference>
<keyword evidence="2 5" id="KW-0378">Hydrolase</keyword>
<dbReference type="PANTHER" id="PTHR43798">
    <property type="entry name" value="MONOACYLGLYCEROL LIPASE"/>
    <property type="match status" value="1"/>
</dbReference>
<evidence type="ECO:0000256" key="3">
    <source>
        <dbReference type="SAM" id="Phobius"/>
    </source>
</evidence>
<name>A0A4R7T7I8_9ACTN</name>
<protein>
    <submittedName>
        <fullName evidence="5">L-proline amide hydrolase</fullName>
    </submittedName>
</protein>
<dbReference type="InterPro" id="IPR000073">
    <property type="entry name" value="AB_hydrolase_1"/>
</dbReference>
<evidence type="ECO:0000313" key="5">
    <source>
        <dbReference type="EMBL" id="TDU87725.1"/>
    </source>
</evidence>
<evidence type="ECO:0000313" key="6">
    <source>
        <dbReference type="Proteomes" id="UP000295151"/>
    </source>
</evidence>
<organism evidence="5 6">
    <name type="scientific">Kribbella voronezhensis</name>
    <dbReference type="NCBI Taxonomy" id="2512212"/>
    <lineage>
        <taxon>Bacteria</taxon>
        <taxon>Bacillati</taxon>
        <taxon>Actinomycetota</taxon>
        <taxon>Actinomycetes</taxon>
        <taxon>Propionibacteriales</taxon>
        <taxon>Kribbellaceae</taxon>
        <taxon>Kribbella</taxon>
    </lineage>
</organism>
<dbReference type="Gene3D" id="3.40.50.1820">
    <property type="entry name" value="alpha/beta hydrolase"/>
    <property type="match status" value="1"/>
</dbReference>
<keyword evidence="3" id="KW-1133">Transmembrane helix</keyword>
<comment type="similarity">
    <text evidence="1">Belongs to the peptidase S33 family.</text>
</comment>
<evidence type="ECO:0000256" key="2">
    <source>
        <dbReference type="ARBA" id="ARBA00022801"/>
    </source>
</evidence>
<dbReference type="InterPro" id="IPR002410">
    <property type="entry name" value="Peptidase_S33"/>
</dbReference>
<feature type="domain" description="AB hydrolase-1" evidence="4">
    <location>
        <begin position="127"/>
        <end position="240"/>
    </location>
</feature>
<gene>
    <name evidence="5" type="ORF">EV138_1252</name>
</gene>
<dbReference type="Proteomes" id="UP000295151">
    <property type="component" value="Unassembled WGS sequence"/>
</dbReference>
<keyword evidence="3" id="KW-0472">Membrane</keyword>
<dbReference type="PRINTS" id="PR00793">
    <property type="entry name" value="PROAMNOPTASE"/>
</dbReference>
<reference evidence="5 6" key="1">
    <citation type="submission" date="2019-03" db="EMBL/GenBank/DDBJ databases">
        <title>Genomic Encyclopedia of Type Strains, Phase III (KMG-III): the genomes of soil and plant-associated and newly described type strains.</title>
        <authorList>
            <person name="Whitman W."/>
        </authorList>
    </citation>
    <scope>NUCLEOTIDE SEQUENCE [LARGE SCALE GENOMIC DNA]</scope>
    <source>
        <strain evidence="5 6">VKM Ac-2575</strain>
    </source>
</reference>
<dbReference type="AlphaFoldDB" id="A0A4R7T7I8"/>
<dbReference type="Pfam" id="PF00561">
    <property type="entry name" value="Abhydrolase_1"/>
    <property type="match status" value="1"/>
</dbReference>
<keyword evidence="3" id="KW-0812">Transmembrane</keyword>
<dbReference type="InterPro" id="IPR050266">
    <property type="entry name" value="AB_hydrolase_sf"/>
</dbReference>
<dbReference type="OrthoDB" id="5902829at2"/>
<feature type="transmembrane region" description="Helical" evidence="3">
    <location>
        <begin position="12"/>
        <end position="33"/>
    </location>
</feature>
<sequence length="426" mass="45368">MRSLVVPTRAALTVLLGGVLISGTAAGAVIGVAKISGSWAWPLAALGVVVAVPALAELARAFGRGRRARPLRGFCTSGVALALSVTWIWPHAEPIPQPVVPGTVFIDVGPGEKLAVHRTPASRPSQPPLIVVHGGPGVADMAHDVPAFARLAQDRDVYVYDQLGAGRSSRLRDPSGYTEQRAVADLQRVVAMTGAARVALLGHSWGARLVTRFAVMYPDQVAALVLSSPDAPSTSDNTGKLGDPSALMSVADRMRLYGQLLRPRNLFLYGLGTANPRLAREVAGDAELDARFAQIYARTRPGLLCDRTLTDRLGIAGVGHFMHNALAVSNGDPLPSPLPASVRNRLHAATLVIKPMCDYLPWAPVTKYAHWLPDVRVVLFPDAGHQAYNERPDAYADLVKAFLAARPLPIPAIPADTVPNTYRGVR</sequence>
<dbReference type="PANTHER" id="PTHR43798:SF33">
    <property type="entry name" value="HYDROLASE, PUTATIVE (AFU_ORTHOLOGUE AFUA_2G14860)-RELATED"/>
    <property type="match status" value="1"/>
</dbReference>
<keyword evidence="6" id="KW-1185">Reference proteome</keyword>
<proteinExistence type="inferred from homology"/>
<evidence type="ECO:0000256" key="1">
    <source>
        <dbReference type="ARBA" id="ARBA00010088"/>
    </source>
</evidence>
<dbReference type="InterPro" id="IPR029058">
    <property type="entry name" value="AB_hydrolase_fold"/>
</dbReference>
<dbReference type="GO" id="GO:0016020">
    <property type="term" value="C:membrane"/>
    <property type="evidence" value="ECO:0007669"/>
    <property type="project" value="TreeGrafter"/>
</dbReference>
<dbReference type="GO" id="GO:0006508">
    <property type="term" value="P:proteolysis"/>
    <property type="evidence" value="ECO:0007669"/>
    <property type="project" value="InterPro"/>
</dbReference>